<feature type="region of interest" description="Disordered" evidence="1">
    <location>
        <begin position="1258"/>
        <end position="1280"/>
    </location>
</feature>
<reference evidence="2 3" key="1">
    <citation type="submission" date="2021-04" db="EMBL/GenBank/DDBJ databases">
        <authorList>
            <person name="De Guttry C."/>
            <person name="Zahm M."/>
            <person name="Klopp C."/>
            <person name="Cabau C."/>
            <person name="Louis A."/>
            <person name="Berthelot C."/>
            <person name="Parey E."/>
            <person name="Roest Crollius H."/>
            <person name="Montfort J."/>
            <person name="Robinson-Rechavi M."/>
            <person name="Bucao C."/>
            <person name="Bouchez O."/>
            <person name="Gislard M."/>
            <person name="Lluch J."/>
            <person name="Milhes M."/>
            <person name="Lampietro C."/>
            <person name="Lopez Roques C."/>
            <person name="Donnadieu C."/>
            <person name="Braasch I."/>
            <person name="Desvignes T."/>
            <person name="Postlethwait J."/>
            <person name="Bobe J."/>
            <person name="Wedekind C."/>
            <person name="Guiguen Y."/>
        </authorList>
    </citation>
    <scope>NUCLEOTIDE SEQUENCE [LARGE SCALE GENOMIC DNA]</scope>
    <source>
        <strain evidence="2">Cs_M1</strain>
        <tissue evidence="2">Blood</tissue>
    </source>
</reference>
<dbReference type="Proteomes" id="UP001356427">
    <property type="component" value="Unassembled WGS sequence"/>
</dbReference>
<name>A0AAN8LK99_9TELE</name>
<dbReference type="AlphaFoldDB" id="A0AAN8LK99"/>
<evidence type="ECO:0000256" key="1">
    <source>
        <dbReference type="SAM" id="MobiDB-lite"/>
    </source>
</evidence>
<evidence type="ECO:0008006" key="4">
    <source>
        <dbReference type="Google" id="ProtNLM"/>
    </source>
</evidence>
<gene>
    <name evidence="2" type="ORF">J4Q44_G00198080</name>
</gene>
<evidence type="ECO:0000313" key="2">
    <source>
        <dbReference type="EMBL" id="KAK6309927.1"/>
    </source>
</evidence>
<proteinExistence type="predicted"/>
<keyword evidence="3" id="KW-1185">Reference proteome</keyword>
<organism evidence="2 3">
    <name type="scientific">Coregonus suidteri</name>
    <dbReference type="NCBI Taxonomy" id="861788"/>
    <lineage>
        <taxon>Eukaryota</taxon>
        <taxon>Metazoa</taxon>
        <taxon>Chordata</taxon>
        <taxon>Craniata</taxon>
        <taxon>Vertebrata</taxon>
        <taxon>Euteleostomi</taxon>
        <taxon>Actinopterygii</taxon>
        <taxon>Neopterygii</taxon>
        <taxon>Teleostei</taxon>
        <taxon>Protacanthopterygii</taxon>
        <taxon>Salmoniformes</taxon>
        <taxon>Salmonidae</taxon>
        <taxon>Coregoninae</taxon>
        <taxon>Coregonus</taxon>
    </lineage>
</organism>
<dbReference type="EMBL" id="JAGTTL010000017">
    <property type="protein sequence ID" value="KAK6309927.1"/>
    <property type="molecule type" value="Genomic_DNA"/>
</dbReference>
<evidence type="ECO:0000313" key="3">
    <source>
        <dbReference type="Proteomes" id="UP001356427"/>
    </source>
</evidence>
<accession>A0AAN8LK99</accession>
<sequence>MKDPVYAQKVYLEIAQWYLRKLENVTRTSTFSELLDPFFHMAEMQLALQLSQTEFTIFVSKEVEYLMRSIQYPINGTDVSETGQSVIRIVKGNLDLFKLNIAYQEVLQNSFGNLNWLNHSLLSEVETQIREYFNLTQDWLREPSVTQVLTNMLQWNISGGMMNVTSPGMDLQQLLRTLGPFLTPEQQAYLTAIQHNSQALNQVLLVASQEGGMGSDQFIQSIMDAASSVLSGFTMGLAPQNVTAEIQGILQGTLQLAFRPNMSYAQSLNITMEIVRRAEGVVRLLVPQEAVGYLLPGFRFISTYLETVSRPGGPDKWNEIIVNELKMVQGLLDPNSSAHVYLSVIINITHFILDSSQSQGSNMGPWSNMSIWSNTSLWSNMSLWANIGNDMTAENLAGQMTGLLNSVLPLILGQQGIMPFPLPSPEVFSDILPVLIQILTQQANQSSWDKLEGMLGALLSTLRDTPVWDSVPPAVSVMSQVMGALVNNMQAETAFILSFQKPLTVLMSEIVQAVNGSDFNMADVSDGMPSAIELTVEAAIQAANRSTALECRQVLKAWEPVREAAGLSEASLGLWCNISLLPVMEAYAASNYVYATPNMTGMGMGHGTGSVDTTAAVIVAALRSFYWVQVNRTIVTEQLGAMLFNTLYHLQGLNMTTEDQAHWNAQFLQLQLSQSTQGLRMSLEQLDALAMDNPWMRPYLLAVEMTLNYTLENSHLLQNTTSAQHLLMEALEMLLTGSNLTQDSIQAILTENIFSRPDGGSINKLLKDMVRELVRVQLLGDWPMVYGVMEQFLSTNATNLILEKAIEFSGWWGSSTASGFDLVTQALPRMYEVVKAFLSTLRQMSVPFPPISEMFVELAEHVITMLRQVSQTSDIFTPLDYYLSQLQGEMTGQSRSPFPRHHEGVSRRVRRELMREEPMKEPMDDFLDLFYLDYPVLFQALAMPPTMPDIMETAHMFFGNPDLSVVLKGVSRDMGMVPPPLPPMGNVSRSMSRAMAGAVTWGPSLSPPLEDPIDVALGILSYLTLPRQWQAYGQLFMEIANEDWIMEDLAKIQKLSAGLGKMVDLAMVLSQHPPLQVAQRVEHMVRQLSAEVARIIYSGSNNGSNKAVQFLTAFNDILADNLEEVSDITSQINAIIQNILSSLSRPEAYMSLDPYVMALDQTIVALTSYLPTDSLMYLNTSGQMVKDLALLVAHPRDMKKMLKATSMLSASLDHLLASVRETALPGGKPIQSITHPLLLNSALATHTLFNLSAASHNFSSPQEKRGYDQPDFPCPGGLSA</sequence>
<comment type="caution">
    <text evidence="2">The sequence shown here is derived from an EMBL/GenBank/DDBJ whole genome shotgun (WGS) entry which is preliminary data.</text>
</comment>
<protein>
    <recommendedName>
        <fullName evidence="4">ABCAC</fullName>
    </recommendedName>
</protein>